<keyword evidence="1" id="KW-0472">Membrane</keyword>
<evidence type="ECO:0000256" key="1">
    <source>
        <dbReference type="SAM" id="Phobius"/>
    </source>
</evidence>
<proteinExistence type="predicted"/>
<evidence type="ECO:0000313" key="2">
    <source>
        <dbReference type="EMBL" id="PIC46319.1"/>
    </source>
</evidence>
<dbReference type="Proteomes" id="UP000230233">
    <property type="component" value="Chromosome II"/>
</dbReference>
<evidence type="ECO:0000313" key="3">
    <source>
        <dbReference type="Proteomes" id="UP000230233"/>
    </source>
</evidence>
<keyword evidence="1" id="KW-1133">Transmembrane helix</keyword>
<gene>
    <name evidence="2" type="primary">Cnig_chr_II.g6051</name>
    <name evidence="2" type="ORF">B9Z55_006051</name>
</gene>
<accession>A0A2G5V3H2</accession>
<sequence length="85" mass="9520">MASVKDDEDLSKALGILRFTKFSKFEISAAAVVFWAKIRALPPFGRSWAPFGRILLVFCVNTIVKLLMKMLFDGMDCVSTGMSRQ</sequence>
<name>A0A2G5V3H2_9PELO</name>
<keyword evidence="3" id="KW-1185">Reference proteome</keyword>
<protein>
    <submittedName>
        <fullName evidence="2">Uncharacterized protein</fullName>
    </submittedName>
</protein>
<feature type="transmembrane region" description="Helical" evidence="1">
    <location>
        <begin position="48"/>
        <end position="68"/>
    </location>
</feature>
<dbReference type="EMBL" id="PDUG01000002">
    <property type="protein sequence ID" value="PIC46319.1"/>
    <property type="molecule type" value="Genomic_DNA"/>
</dbReference>
<keyword evidence="1" id="KW-0812">Transmembrane</keyword>
<reference evidence="3" key="1">
    <citation type="submission" date="2017-10" db="EMBL/GenBank/DDBJ databases">
        <title>Rapid genome shrinkage in a self-fertile nematode reveals novel sperm competition proteins.</title>
        <authorList>
            <person name="Yin D."/>
            <person name="Schwarz E.M."/>
            <person name="Thomas C.G."/>
            <person name="Felde R.L."/>
            <person name="Korf I.F."/>
            <person name="Cutter A.D."/>
            <person name="Schartner C.M."/>
            <person name="Ralston E.J."/>
            <person name="Meyer B.J."/>
            <person name="Haag E.S."/>
        </authorList>
    </citation>
    <scope>NUCLEOTIDE SEQUENCE [LARGE SCALE GENOMIC DNA]</scope>
    <source>
        <strain evidence="3">JU1422</strain>
    </source>
</reference>
<comment type="caution">
    <text evidence="2">The sequence shown here is derived from an EMBL/GenBank/DDBJ whole genome shotgun (WGS) entry which is preliminary data.</text>
</comment>
<dbReference type="AlphaFoldDB" id="A0A2G5V3H2"/>
<organism evidence="2 3">
    <name type="scientific">Caenorhabditis nigoni</name>
    <dbReference type="NCBI Taxonomy" id="1611254"/>
    <lineage>
        <taxon>Eukaryota</taxon>
        <taxon>Metazoa</taxon>
        <taxon>Ecdysozoa</taxon>
        <taxon>Nematoda</taxon>
        <taxon>Chromadorea</taxon>
        <taxon>Rhabditida</taxon>
        <taxon>Rhabditina</taxon>
        <taxon>Rhabditomorpha</taxon>
        <taxon>Rhabditoidea</taxon>
        <taxon>Rhabditidae</taxon>
        <taxon>Peloderinae</taxon>
        <taxon>Caenorhabditis</taxon>
    </lineage>
</organism>